<dbReference type="AlphaFoldDB" id="A0A8S3B4Z4"/>
<comment type="caution">
    <text evidence="3">The sequence shown here is derived from an EMBL/GenBank/DDBJ whole genome shotgun (WGS) entry which is preliminary data.</text>
</comment>
<proteinExistence type="predicted"/>
<keyword evidence="2" id="KW-0812">Transmembrane</keyword>
<feature type="non-terminal residue" evidence="3">
    <location>
        <position position="1"/>
    </location>
</feature>
<evidence type="ECO:0000313" key="3">
    <source>
        <dbReference type="EMBL" id="CAF4773308.1"/>
    </source>
</evidence>
<evidence type="ECO:0000313" key="4">
    <source>
        <dbReference type="Proteomes" id="UP000676336"/>
    </source>
</evidence>
<keyword evidence="2" id="KW-1133">Transmembrane helix</keyword>
<feature type="transmembrane region" description="Helical" evidence="2">
    <location>
        <begin position="34"/>
        <end position="60"/>
    </location>
</feature>
<keyword evidence="2" id="KW-0472">Membrane</keyword>
<organism evidence="3 4">
    <name type="scientific">Rotaria magnacalcarata</name>
    <dbReference type="NCBI Taxonomy" id="392030"/>
    <lineage>
        <taxon>Eukaryota</taxon>
        <taxon>Metazoa</taxon>
        <taxon>Spiralia</taxon>
        <taxon>Gnathifera</taxon>
        <taxon>Rotifera</taxon>
        <taxon>Eurotatoria</taxon>
        <taxon>Bdelloidea</taxon>
        <taxon>Philodinida</taxon>
        <taxon>Philodinidae</taxon>
        <taxon>Rotaria</taxon>
    </lineage>
</organism>
<dbReference type="Proteomes" id="UP000676336">
    <property type="component" value="Unassembled WGS sequence"/>
</dbReference>
<dbReference type="EMBL" id="CAJOBI010142264">
    <property type="protein sequence ID" value="CAF4773308.1"/>
    <property type="molecule type" value="Genomic_DNA"/>
</dbReference>
<evidence type="ECO:0000256" key="2">
    <source>
        <dbReference type="SAM" id="Phobius"/>
    </source>
</evidence>
<feature type="region of interest" description="Disordered" evidence="1">
    <location>
        <begin position="1"/>
        <end position="22"/>
    </location>
</feature>
<evidence type="ECO:0000256" key="1">
    <source>
        <dbReference type="SAM" id="MobiDB-lite"/>
    </source>
</evidence>
<protein>
    <submittedName>
        <fullName evidence="3">Uncharacterized protein</fullName>
    </submittedName>
</protein>
<reference evidence="3" key="1">
    <citation type="submission" date="2021-02" db="EMBL/GenBank/DDBJ databases">
        <authorList>
            <person name="Nowell W R."/>
        </authorList>
    </citation>
    <scope>NUCLEOTIDE SEQUENCE</scope>
</reference>
<accession>A0A8S3B4Z4</accession>
<feature type="compositionally biased region" description="Gly residues" evidence="1">
    <location>
        <begin position="1"/>
        <end position="15"/>
    </location>
</feature>
<name>A0A8S3B4Z4_9BILA</name>
<sequence>ARREGGVVGGSGGGGDNDDDRDFDRDGDDLKLSFLYIIDNIISIRNSVLSIGSVFVFAYLKKGVAQS</sequence>
<gene>
    <name evidence="3" type="ORF">SMN809_LOCUS46026</name>
</gene>